<keyword evidence="7" id="KW-0134">Cell wall</keyword>
<dbReference type="InterPro" id="IPR035513">
    <property type="entry name" value="Invertase/methylesterase_inhib"/>
</dbReference>
<comment type="subcellular location">
    <subcellularLocation>
        <location evidence="7">Secreted</location>
        <location evidence="7">Cell wall</location>
    </subcellularLocation>
</comment>
<comment type="pathway">
    <text evidence="1 7">Glycan metabolism; pectin degradation; 2-dehydro-3-deoxy-D-gluconate from pectin: step 1/5.</text>
</comment>
<comment type="similarity">
    <text evidence="3">In the C-terminal section; belongs to the pectinesterase family.</text>
</comment>
<keyword evidence="7" id="KW-0964">Secreted</keyword>
<dbReference type="GO" id="GO:0045490">
    <property type="term" value="P:pectin catabolic process"/>
    <property type="evidence" value="ECO:0007669"/>
    <property type="project" value="UniProtKB-UniRule"/>
</dbReference>
<evidence type="ECO:0000256" key="6">
    <source>
        <dbReference type="PROSITE-ProRule" id="PRU10040"/>
    </source>
</evidence>
<accession>A0A9Q1KV38</accession>
<feature type="active site" evidence="6">
    <location>
        <position position="373"/>
    </location>
</feature>
<feature type="signal peptide" evidence="7">
    <location>
        <begin position="1"/>
        <end position="26"/>
    </location>
</feature>
<keyword evidence="4 7" id="KW-0378">Hydrolase</keyword>
<dbReference type="PROSITE" id="PS51257">
    <property type="entry name" value="PROKAR_LIPOPROTEIN"/>
    <property type="match status" value="1"/>
</dbReference>
<evidence type="ECO:0000256" key="5">
    <source>
        <dbReference type="ARBA" id="ARBA00023085"/>
    </source>
</evidence>
<organism evidence="9 10">
    <name type="scientific">Carnegiea gigantea</name>
    <dbReference type="NCBI Taxonomy" id="171969"/>
    <lineage>
        <taxon>Eukaryota</taxon>
        <taxon>Viridiplantae</taxon>
        <taxon>Streptophyta</taxon>
        <taxon>Embryophyta</taxon>
        <taxon>Tracheophyta</taxon>
        <taxon>Spermatophyta</taxon>
        <taxon>Magnoliopsida</taxon>
        <taxon>eudicotyledons</taxon>
        <taxon>Gunneridae</taxon>
        <taxon>Pentapetalae</taxon>
        <taxon>Caryophyllales</taxon>
        <taxon>Cactineae</taxon>
        <taxon>Cactaceae</taxon>
        <taxon>Cactoideae</taxon>
        <taxon>Echinocereeae</taxon>
        <taxon>Carnegiea</taxon>
    </lineage>
</organism>
<dbReference type="GO" id="GO:0030599">
    <property type="term" value="F:pectinesterase activity"/>
    <property type="evidence" value="ECO:0007669"/>
    <property type="project" value="UniProtKB-UniRule"/>
</dbReference>
<gene>
    <name evidence="9" type="ORF">Cgig2_033307</name>
</gene>
<evidence type="ECO:0000256" key="4">
    <source>
        <dbReference type="ARBA" id="ARBA00022801"/>
    </source>
</evidence>
<dbReference type="CDD" id="cd15798">
    <property type="entry name" value="PMEI-like_3"/>
    <property type="match status" value="1"/>
</dbReference>
<feature type="domain" description="Pectinesterase inhibitor" evidence="8">
    <location>
        <begin position="28"/>
        <end position="174"/>
    </location>
</feature>
<keyword evidence="5 7" id="KW-0063">Aspartyl esterase</keyword>
<evidence type="ECO:0000256" key="1">
    <source>
        <dbReference type="ARBA" id="ARBA00005184"/>
    </source>
</evidence>
<keyword evidence="7" id="KW-0961">Cell wall biogenesis/degradation</keyword>
<evidence type="ECO:0000256" key="7">
    <source>
        <dbReference type="RuleBase" id="RU000589"/>
    </source>
</evidence>
<reference evidence="9" key="1">
    <citation type="submission" date="2022-04" db="EMBL/GenBank/DDBJ databases">
        <title>Carnegiea gigantea Genome sequencing and assembly v2.</title>
        <authorList>
            <person name="Copetti D."/>
            <person name="Sanderson M.J."/>
            <person name="Burquez A."/>
            <person name="Wojciechowski M.F."/>
        </authorList>
    </citation>
    <scope>NUCLEOTIDE SEQUENCE</scope>
    <source>
        <strain evidence="9">SGP5-SGP5p</strain>
        <tissue evidence="9">Aerial part</tissue>
    </source>
</reference>
<evidence type="ECO:0000259" key="8">
    <source>
        <dbReference type="SMART" id="SM00856"/>
    </source>
</evidence>
<dbReference type="Pfam" id="PF01095">
    <property type="entry name" value="Pectinesterase"/>
    <property type="match status" value="1"/>
</dbReference>
<keyword evidence="10" id="KW-1185">Reference proteome</keyword>
<dbReference type="SMART" id="SM00856">
    <property type="entry name" value="PMEI"/>
    <property type="match status" value="1"/>
</dbReference>
<keyword evidence="7" id="KW-0732">Signal</keyword>
<dbReference type="SUPFAM" id="SSF101148">
    <property type="entry name" value="Plant invertase/pectin methylesterase inhibitor"/>
    <property type="match status" value="1"/>
</dbReference>
<dbReference type="PROSITE" id="PS00503">
    <property type="entry name" value="PECTINESTERASE_2"/>
    <property type="match status" value="1"/>
</dbReference>
<dbReference type="GO" id="GO:0004857">
    <property type="term" value="F:enzyme inhibitor activity"/>
    <property type="evidence" value="ECO:0007669"/>
    <property type="project" value="InterPro"/>
</dbReference>
<dbReference type="EC" id="3.1.1.11" evidence="7"/>
<dbReference type="NCBIfam" id="TIGR01614">
    <property type="entry name" value="PME_inhib"/>
    <property type="match status" value="1"/>
</dbReference>
<dbReference type="GO" id="GO:0042545">
    <property type="term" value="P:cell wall modification"/>
    <property type="evidence" value="ECO:0007669"/>
    <property type="project" value="UniProtKB-UniRule"/>
</dbReference>
<protein>
    <recommendedName>
        <fullName evidence="7">Pectinesterase</fullName>
        <ecNumber evidence="7">3.1.1.11</ecNumber>
    </recommendedName>
</protein>
<evidence type="ECO:0000313" key="9">
    <source>
        <dbReference type="EMBL" id="KAJ8450113.1"/>
    </source>
</evidence>
<dbReference type="InterPro" id="IPR006501">
    <property type="entry name" value="Pectinesterase_inhib_dom"/>
</dbReference>
<dbReference type="PANTHER" id="PTHR31707">
    <property type="entry name" value="PECTINESTERASE"/>
    <property type="match status" value="1"/>
</dbReference>
<sequence length="530" mass="57328">MASHKTFPFLLVSFAFVLFSPMMISCYGVSDGLSSWCKNTPYPKQCEHYLSLNKISPPIKAKSDFLNAMVKIAMETAKKVHEDASSLSTKSEDERQKAAWADCLELYDLAIQHLNQTMNIPTSARADAQTWLSSALTHFQTCLEGFNDLGVSNHMMPMLSHANVSYLISNALAINHQDGSANNGTDPVPARDWVGFKDGFPSWVRPGDRKLLQSSSSSDSQANIVVAKDGSGNYQTIGEAVRAASKSSGGGRFVIHIKAGIYKENVEIGSGLNNIMWLGDGIGKTIITGSKSAGGGSTTFSSATVAVVGNGFIAQGITFQNAAGPSNHQAVALRSNSDFSVFYKCSFEGYQDTLYVFSNRQFYRECNIYGTIDFIFGNAAVVFQNCNIYARSPPGGTNTITAQGRTDPNQNTGISIHNCRVTSAGNLNGAKTYLGRPWQKYSRTVFIKTYLDSIIDPNGWTEWSGNFALSTLYYGEYSNTGPGSSTANRVNWPGYHVITSASEAGKFTVGNFIAGNSWLSKTGVPFTPGL</sequence>
<name>A0A9Q1KV38_9CARY</name>
<dbReference type="InterPro" id="IPR018040">
    <property type="entry name" value="Pectinesterase_Tyr_AS"/>
</dbReference>
<dbReference type="Proteomes" id="UP001153076">
    <property type="component" value="Unassembled WGS sequence"/>
</dbReference>
<dbReference type="InterPro" id="IPR033131">
    <property type="entry name" value="Pectinesterase_Asp_AS"/>
</dbReference>
<dbReference type="Pfam" id="PF04043">
    <property type="entry name" value="PMEI"/>
    <property type="match status" value="1"/>
</dbReference>
<feature type="chain" id="PRO_5040536208" description="Pectinesterase" evidence="7">
    <location>
        <begin position="27"/>
        <end position="530"/>
    </location>
</feature>
<dbReference type="PROSITE" id="PS00800">
    <property type="entry name" value="PECTINESTERASE_1"/>
    <property type="match status" value="1"/>
</dbReference>
<dbReference type="InterPro" id="IPR011050">
    <property type="entry name" value="Pectin_lyase_fold/virulence"/>
</dbReference>
<dbReference type="AlphaFoldDB" id="A0A9Q1KV38"/>
<comment type="caution">
    <text evidence="9">The sequence shown here is derived from an EMBL/GenBank/DDBJ whole genome shotgun (WGS) entry which is preliminary data.</text>
</comment>
<evidence type="ECO:0000256" key="3">
    <source>
        <dbReference type="ARBA" id="ARBA00007786"/>
    </source>
</evidence>
<evidence type="ECO:0000256" key="2">
    <source>
        <dbReference type="ARBA" id="ARBA00006027"/>
    </source>
</evidence>
<comment type="similarity">
    <text evidence="2">In the N-terminal section; belongs to the PMEI family.</text>
</comment>
<evidence type="ECO:0000313" key="10">
    <source>
        <dbReference type="Proteomes" id="UP001153076"/>
    </source>
</evidence>
<dbReference type="Gene3D" id="1.20.140.40">
    <property type="entry name" value="Invertase/pectin methylesterase inhibitor family protein"/>
    <property type="match status" value="1"/>
</dbReference>
<dbReference type="EMBL" id="JAKOGI010000017">
    <property type="protein sequence ID" value="KAJ8450113.1"/>
    <property type="molecule type" value="Genomic_DNA"/>
</dbReference>
<comment type="function">
    <text evidence="7">Acts in the modification of cell walls via demethylesterification of cell wall pectin.</text>
</comment>
<dbReference type="InterPro" id="IPR012334">
    <property type="entry name" value="Pectin_lyas_fold"/>
</dbReference>
<comment type="catalytic activity">
    <reaction evidence="7">
        <text>[(1-&gt;4)-alpha-D-galacturonosyl methyl ester](n) + n H2O = [(1-&gt;4)-alpha-D-galacturonosyl](n) + n methanol + n H(+)</text>
        <dbReference type="Rhea" id="RHEA:22380"/>
        <dbReference type="Rhea" id="RHEA-COMP:14570"/>
        <dbReference type="Rhea" id="RHEA-COMP:14573"/>
        <dbReference type="ChEBI" id="CHEBI:15377"/>
        <dbReference type="ChEBI" id="CHEBI:15378"/>
        <dbReference type="ChEBI" id="CHEBI:17790"/>
        <dbReference type="ChEBI" id="CHEBI:140522"/>
        <dbReference type="ChEBI" id="CHEBI:140523"/>
        <dbReference type="EC" id="3.1.1.11"/>
    </reaction>
</comment>
<dbReference type="Gene3D" id="2.160.20.10">
    <property type="entry name" value="Single-stranded right-handed beta-helix, Pectin lyase-like"/>
    <property type="match status" value="1"/>
</dbReference>
<proteinExistence type="inferred from homology"/>
<dbReference type="OrthoDB" id="2019149at2759"/>
<dbReference type="SUPFAM" id="SSF51126">
    <property type="entry name" value="Pectin lyase-like"/>
    <property type="match status" value="1"/>
</dbReference>
<dbReference type="FunFam" id="2.160.20.10:FF:000001">
    <property type="entry name" value="Pectinesterase"/>
    <property type="match status" value="1"/>
</dbReference>
<dbReference type="InterPro" id="IPR000070">
    <property type="entry name" value="Pectinesterase_cat"/>
</dbReference>